<dbReference type="Proteomes" id="UP001159428">
    <property type="component" value="Unassembled WGS sequence"/>
</dbReference>
<proteinExistence type="predicted"/>
<sequence>FFLACIWSAKEMRADIEVFICILLTSFSNGLENIHPACQNMWDNAGNNLVVPHELKVDAVNNANPLFKVLSAGAGKVRSPEFQRFKVLMGDYRAVRPAPTQQHIDAFITAVTQPGGPMQAAFDYLKQKGLLPPGVVCVDHFL</sequence>
<comment type="caution">
    <text evidence="1">The sequence shown here is derived from an EMBL/GenBank/DDBJ whole genome shotgun (WGS) entry which is preliminary data.</text>
</comment>
<feature type="non-terminal residue" evidence="1">
    <location>
        <position position="1"/>
    </location>
</feature>
<keyword evidence="2" id="KW-1185">Reference proteome</keyword>
<evidence type="ECO:0000313" key="1">
    <source>
        <dbReference type="EMBL" id="CAH3105637.1"/>
    </source>
</evidence>
<protein>
    <submittedName>
        <fullName evidence="1">Uncharacterized protein</fullName>
    </submittedName>
</protein>
<accession>A0AAU9WCJ8</accession>
<organism evidence="1 2">
    <name type="scientific">Pocillopora meandrina</name>
    <dbReference type="NCBI Taxonomy" id="46732"/>
    <lineage>
        <taxon>Eukaryota</taxon>
        <taxon>Metazoa</taxon>
        <taxon>Cnidaria</taxon>
        <taxon>Anthozoa</taxon>
        <taxon>Hexacorallia</taxon>
        <taxon>Scleractinia</taxon>
        <taxon>Astrocoeniina</taxon>
        <taxon>Pocilloporidae</taxon>
        <taxon>Pocillopora</taxon>
    </lineage>
</organism>
<name>A0AAU9WCJ8_9CNID</name>
<evidence type="ECO:0000313" key="2">
    <source>
        <dbReference type="Proteomes" id="UP001159428"/>
    </source>
</evidence>
<dbReference type="EMBL" id="CALNXJ010000010">
    <property type="protein sequence ID" value="CAH3105637.1"/>
    <property type="molecule type" value="Genomic_DNA"/>
</dbReference>
<reference evidence="1 2" key="1">
    <citation type="submission" date="2022-05" db="EMBL/GenBank/DDBJ databases">
        <authorList>
            <consortium name="Genoscope - CEA"/>
            <person name="William W."/>
        </authorList>
    </citation>
    <scope>NUCLEOTIDE SEQUENCE [LARGE SCALE GENOMIC DNA]</scope>
</reference>
<dbReference type="AlphaFoldDB" id="A0AAU9WCJ8"/>
<gene>
    <name evidence="1" type="ORF">PMEA_00002025</name>
</gene>